<dbReference type="EMBL" id="JAUIRO010000009">
    <property type="protein sequence ID" value="KAK0701945.1"/>
    <property type="molecule type" value="Genomic_DNA"/>
</dbReference>
<evidence type="ECO:0000313" key="1">
    <source>
        <dbReference type="EMBL" id="KAK0701945.1"/>
    </source>
</evidence>
<organism evidence="1 2">
    <name type="scientific">Lasiosphaeria miniovina</name>
    <dbReference type="NCBI Taxonomy" id="1954250"/>
    <lineage>
        <taxon>Eukaryota</taxon>
        <taxon>Fungi</taxon>
        <taxon>Dikarya</taxon>
        <taxon>Ascomycota</taxon>
        <taxon>Pezizomycotina</taxon>
        <taxon>Sordariomycetes</taxon>
        <taxon>Sordariomycetidae</taxon>
        <taxon>Sordariales</taxon>
        <taxon>Lasiosphaeriaceae</taxon>
        <taxon>Lasiosphaeria</taxon>
    </lineage>
</organism>
<dbReference type="Proteomes" id="UP001172101">
    <property type="component" value="Unassembled WGS sequence"/>
</dbReference>
<keyword evidence="2" id="KW-1185">Reference proteome</keyword>
<proteinExistence type="predicted"/>
<name>A0AA40DG89_9PEZI</name>
<protein>
    <recommendedName>
        <fullName evidence="3">F-box domain-containing protein</fullName>
    </recommendedName>
</protein>
<evidence type="ECO:0000313" key="2">
    <source>
        <dbReference type="Proteomes" id="UP001172101"/>
    </source>
</evidence>
<comment type="caution">
    <text evidence="1">The sequence shown here is derived from an EMBL/GenBank/DDBJ whole genome shotgun (WGS) entry which is preliminary data.</text>
</comment>
<dbReference type="GeneID" id="85323985"/>
<gene>
    <name evidence="1" type="ORF">B0T26DRAFT_682037</name>
</gene>
<evidence type="ECO:0008006" key="3">
    <source>
        <dbReference type="Google" id="ProtNLM"/>
    </source>
</evidence>
<reference evidence="1" key="1">
    <citation type="submission" date="2023-06" db="EMBL/GenBank/DDBJ databases">
        <title>Genome-scale phylogeny and comparative genomics of the fungal order Sordariales.</title>
        <authorList>
            <consortium name="Lawrence Berkeley National Laboratory"/>
            <person name="Hensen N."/>
            <person name="Bonometti L."/>
            <person name="Westerberg I."/>
            <person name="Brannstrom I.O."/>
            <person name="Guillou S."/>
            <person name="Cros-Aarteil S."/>
            <person name="Calhoun S."/>
            <person name="Haridas S."/>
            <person name="Kuo A."/>
            <person name="Mondo S."/>
            <person name="Pangilinan J."/>
            <person name="Riley R."/>
            <person name="LaButti K."/>
            <person name="Andreopoulos B."/>
            <person name="Lipzen A."/>
            <person name="Chen C."/>
            <person name="Yanf M."/>
            <person name="Daum C."/>
            <person name="Ng V."/>
            <person name="Clum A."/>
            <person name="Steindorff A."/>
            <person name="Ohm R."/>
            <person name="Martin F."/>
            <person name="Silar P."/>
            <person name="Natvig D."/>
            <person name="Lalanne C."/>
            <person name="Gautier V."/>
            <person name="Ament-velasquez S.L."/>
            <person name="Kruys A."/>
            <person name="Hutchinson M.I."/>
            <person name="Powell A.J."/>
            <person name="Barry K."/>
            <person name="Miller A.N."/>
            <person name="Grigoriev I.V."/>
            <person name="Debuchy R."/>
            <person name="Gladieux P."/>
            <person name="Thoren M.H."/>
            <person name="Johannesson H."/>
        </authorList>
    </citation>
    <scope>NUCLEOTIDE SEQUENCE</scope>
    <source>
        <strain evidence="1">SMH2392-1A</strain>
    </source>
</reference>
<sequence>MPNPQTIAPDRITLLHISSKLIKNSGRQQILDTDSAPAGQAPDGSSSPSTLSRLELLPAELLLLILKDFMSVLDRPHLAVTCRALARFCKFHGLLSISLAGERQHLPRPGAGTASENKNEHLGTELLPQSVSHPPPDALEHVYMETLEAFHSSIAVFLINHRWLTSSAPPSSENSSSSSSSSSSSEYLFTDNQAYRDDALARSLLSLYLNRYRLCNTDGMRYWVWHVSGKVLAIAGQQDALACERRLRSLDVAELEGGGMNRNGD</sequence>
<dbReference type="AlphaFoldDB" id="A0AA40DG89"/>
<dbReference type="RefSeq" id="XP_060289609.1">
    <property type="nucleotide sequence ID" value="XM_060440715.1"/>
</dbReference>
<accession>A0AA40DG89</accession>